<protein>
    <submittedName>
        <fullName evidence="2">Uncharacterized protein</fullName>
    </submittedName>
</protein>
<accession>A0A9P5ZZQ1</accession>
<proteinExistence type="predicted"/>
<dbReference type="Proteomes" id="UP000807025">
    <property type="component" value="Unassembled WGS sequence"/>
</dbReference>
<keyword evidence="3" id="KW-1185">Reference proteome</keyword>
<dbReference type="EMBL" id="MU154560">
    <property type="protein sequence ID" value="KAF9495615.1"/>
    <property type="molecule type" value="Genomic_DNA"/>
</dbReference>
<sequence>MNGAFRGYTGVYSPVKSELGWGKAPLDVVVTYRAGFSDLRPRNRWDGDSESGPNEIPTSREQSRAVAASRPQEASSRAAHVVAESDASRHRNSSISLVWPARVPVFFQASIELHTSRFHAQPAKMPTLCHFQTLNSSSKRFTTLNLLPAASIARSFASSEFSPRPELSFSIFLDKTGGLSSDPRDRRIEGLTCLDALLGHYGHTSKASNSIVVVTVAKIGLALPS</sequence>
<reference evidence="2" key="1">
    <citation type="submission" date="2020-11" db="EMBL/GenBank/DDBJ databases">
        <authorList>
            <consortium name="DOE Joint Genome Institute"/>
            <person name="Ahrendt S."/>
            <person name="Riley R."/>
            <person name="Andreopoulos W."/>
            <person name="Labutti K."/>
            <person name="Pangilinan J."/>
            <person name="Ruiz-Duenas F.J."/>
            <person name="Barrasa J.M."/>
            <person name="Sanchez-Garcia M."/>
            <person name="Camarero S."/>
            <person name="Miyauchi S."/>
            <person name="Serrano A."/>
            <person name="Linde D."/>
            <person name="Babiker R."/>
            <person name="Drula E."/>
            <person name="Ayuso-Fernandez I."/>
            <person name="Pacheco R."/>
            <person name="Padilla G."/>
            <person name="Ferreira P."/>
            <person name="Barriuso J."/>
            <person name="Kellner H."/>
            <person name="Castanera R."/>
            <person name="Alfaro M."/>
            <person name="Ramirez L."/>
            <person name="Pisabarro A.G."/>
            <person name="Kuo A."/>
            <person name="Tritt A."/>
            <person name="Lipzen A."/>
            <person name="He G."/>
            <person name="Yan M."/>
            <person name="Ng V."/>
            <person name="Cullen D."/>
            <person name="Martin F."/>
            <person name="Rosso M.-N."/>
            <person name="Henrissat B."/>
            <person name="Hibbett D."/>
            <person name="Martinez A.T."/>
            <person name="Grigoriev I.V."/>
        </authorList>
    </citation>
    <scope>NUCLEOTIDE SEQUENCE</scope>
    <source>
        <strain evidence="2">ATCC 90797</strain>
    </source>
</reference>
<dbReference type="AlphaFoldDB" id="A0A9P5ZZQ1"/>
<feature type="region of interest" description="Disordered" evidence="1">
    <location>
        <begin position="41"/>
        <end position="76"/>
    </location>
</feature>
<evidence type="ECO:0000313" key="3">
    <source>
        <dbReference type="Proteomes" id="UP000807025"/>
    </source>
</evidence>
<organism evidence="2 3">
    <name type="scientific">Pleurotus eryngii</name>
    <name type="common">Boletus of the steppes</name>
    <dbReference type="NCBI Taxonomy" id="5323"/>
    <lineage>
        <taxon>Eukaryota</taxon>
        <taxon>Fungi</taxon>
        <taxon>Dikarya</taxon>
        <taxon>Basidiomycota</taxon>
        <taxon>Agaricomycotina</taxon>
        <taxon>Agaricomycetes</taxon>
        <taxon>Agaricomycetidae</taxon>
        <taxon>Agaricales</taxon>
        <taxon>Pleurotineae</taxon>
        <taxon>Pleurotaceae</taxon>
        <taxon>Pleurotus</taxon>
    </lineage>
</organism>
<comment type="caution">
    <text evidence="2">The sequence shown here is derived from an EMBL/GenBank/DDBJ whole genome shotgun (WGS) entry which is preliminary data.</text>
</comment>
<evidence type="ECO:0000256" key="1">
    <source>
        <dbReference type="SAM" id="MobiDB-lite"/>
    </source>
</evidence>
<name>A0A9P5ZZQ1_PLEER</name>
<evidence type="ECO:0000313" key="2">
    <source>
        <dbReference type="EMBL" id="KAF9495615.1"/>
    </source>
</evidence>
<gene>
    <name evidence="2" type="ORF">BDN71DRAFT_1430836</name>
</gene>